<organism evidence="1 2">
    <name type="scientific">Streblomastix strix</name>
    <dbReference type="NCBI Taxonomy" id="222440"/>
    <lineage>
        <taxon>Eukaryota</taxon>
        <taxon>Metamonada</taxon>
        <taxon>Preaxostyla</taxon>
        <taxon>Oxymonadida</taxon>
        <taxon>Streblomastigidae</taxon>
        <taxon>Streblomastix</taxon>
    </lineage>
</organism>
<dbReference type="Proteomes" id="UP000324800">
    <property type="component" value="Unassembled WGS sequence"/>
</dbReference>
<gene>
    <name evidence="1" type="ORF">EZS28_041050</name>
</gene>
<evidence type="ECO:0000313" key="2">
    <source>
        <dbReference type="Proteomes" id="UP000324800"/>
    </source>
</evidence>
<dbReference type="AlphaFoldDB" id="A0A5J4U090"/>
<protein>
    <submittedName>
        <fullName evidence="1">Uncharacterized protein</fullName>
    </submittedName>
</protein>
<comment type="caution">
    <text evidence="1">The sequence shown here is derived from an EMBL/GenBank/DDBJ whole genome shotgun (WGS) entry which is preliminary data.</text>
</comment>
<evidence type="ECO:0000313" key="1">
    <source>
        <dbReference type="EMBL" id="KAA6363422.1"/>
    </source>
</evidence>
<name>A0A5J4U090_9EUKA</name>
<sequence length="109" mass="12587">MDGDLLMLDVVLRHDETLFGSTPYNTIAPDVYIRPEVNEQLNEKADKTDLDDYYSRIETFAKGEVYTKTEADQLLSEKADKTELIDSYNKNETEELLDEKVIEAVLDDY</sequence>
<dbReference type="EMBL" id="SNRW01022931">
    <property type="protein sequence ID" value="KAA6363422.1"/>
    <property type="molecule type" value="Genomic_DNA"/>
</dbReference>
<proteinExistence type="predicted"/>
<feature type="non-terminal residue" evidence="1">
    <location>
        <position position="109"/>
    </location>
</feature>
<reference evidence="1 2" key="1">
    <citation type="submission" date="2019-03" db="EMBL/GenBank/DDBJ databases">
        <title>Single cell metagenomics reveals metabolic interactions within the superorganism composed of flagellate Streblomastix strix and complex community of Bacteroidetes bacteria on its surface.</title>
        <authorList>
            <person name="Treitli S.C."/>
            <person name="Kolisko M."/>
            <person name="Husnik F."/>
            <person name="Keeling P."/>
            <person name="Hampl V."/>
        </authorList>
    </citation>
    <scope>NUCLEOTIDE SEQUENCE [LARGE SCALE GENOMIC DNA]</scope>
    <source>
        <strain evidence="1">ST1C</strain>
    </source>
</reference>
<accession>A0A5J4U090</accession>